<feature type="non-terminal residue" evidence="1">
    <location>
        <position position="74"/>
    </location>
</feature>
<evidence type="ECO:0000313" key="1">
    <source>
        <dbReference type="EMBL" id="CEK46882.1"/>
    </source>
</evidence>
<gene>
    <name evidence="1" type="primary">ORF37</name>
</gene>
<name>A0A0B6XSD5_9EUPU</name>
<accession>A0A0B6XSD5</accession>
<protein>
    <submittedName>
        <fullName evidence="1">Uncharacterized protein</fullName>
    </submittedName>
</protein>
<sequence length="74" mass="8411">LSRELGIPFTQKDFKELQPSISEETIMDENMLVAGLSGKPETGHRLAPLDNFNFACEEHLKMDKTSKNYIDNNI</sequence>
<dbReference type="EMBL" id="HACG01000017">
    <property type="protein sequence ID" value="CEK46882.1"/>
    <property type="molecule type" value="Transcribed_RNA"/>
</dbReference>
<proteinExistence type="predicted"/>
<dbReference type="AlphaFoldDB" id="A0A0B6XSD5"/>
<organism evidence="1">
    <name type="scientific">Arion vulgaris</name>
    <dbReference type="NCBI Taxonomy" id="1028688"/>
    <lineage>
        <taxon>Eukaryota</taxon>
        <taxon>Metazoa</taxon>
        <taxon>Spiralia</taxon>
        <taxon>Lophotrochozoa</taxon>
        <taxon>Mollusca</taxon>
        <taxon>Gastropoda</taxon>
        <taxon>Heterobranchia</taxon>
        <taxon>Euthyneura</taxon>
        <taxon>Panpulmonata</taxon>
        <taxon>Eupulmonata</taxon>
        <taxon>Stylommatophora</taxon>
        <taxon>Helicina</taxon>
        <taxon>Arionoidea</taxon>
        <taxon>Arionidae</taxon>
        <taxon>Arion</taxon>
    </lineage>
</organism>
<feature type="non-terminal residue" evidence="1">
    <location>
        <position position="1"/>
    </location>
</feature>
<reference evidence="1" key="1">
    <citation type="submission" date="2014-12" db="EMBL/GenBank/DDBJ databases">
        <title>Insight into the proteome of Arion vulgaris.</title>
        <authorList>
            <person name="Aradska J."/>
            <person name="Bulat T."/>
            <person name="Smidak R."/>
            <person name="Sarate P."/>
            <person name="Gangsoo J."/>
            <person name="Sialana F."/>
            <person name="Bilban M."/>
            <person name="Lubec G."/>
        </authorList>
    </citation>
    <scope>NUCLEOTIDE SEQUENCE</scope>
    <source>
        <tissue evidence="1">Skin</tissue>
    </source>
</reference>